<evidence type="ECO:0000313" key="3">
    <source>
        <dbReference type="Proteomes" id="UP000021816"/>
    </source>
</evidence>
<dbReference type="InterPro" id="IPR014121">
    <property type="entry name" value="TraN_Ftype"/>
</dbReference>
<proteinExistence type="predicted"/>
<gene>
    <name evidence="2" type="ORF">AW10_01826</name>
</gene>
<dbReference type="Pfam" id="PF06986">
    <property type="entry name" value="F_T4SS_TraN"/>
    <property type="match status" value="4"/>
</dbReference>
<feature type="chain" id="PRO_5001461506" evidence="1">
    <location>
        <begin position="20"/>
        <end position="691"/>
    </location>
</feature>
<organism evidence="2 3">
    <name type="scientific">Candidatus Accumulibacter appositus</name>
    <dbReference type="NCBI Taxonomy" id="1454003"/>
    <lineage>
        <taxon>Bacteria</taxon>
        <taxon>Pseudomonadati</taxon>
        <taxon>Pseudomonadota</taxon>
        <taxon>Betaproteobacteria</taxon>
        <taxon>Candidatus Accumulibacter</taxon>
    </lineage>
</organism>
<dbReference type="AlphaFoldDB" id="A0A011PUB1"/>
<comment type="caution">
    <text evidence="2">The sequence shown here is derived from an EMBL/GenBank/DDBJ whole genome shotgun (WGS) entry which is preliminary data.</text>
</comment>
<dbReference type="PATRIC" id="fig|1454003.3.peg.1880"/>
<evidence type="ECO:0000313" key="2">
    <source>
        <dbReference type="EMBL" id="EXI80415.1"/>
    </source>
</evidence>
<reference evidence="2 3" key="1">
    <citation type="submission" date="2014-02" db="EMBL/GenBank/DDBJ databases">
        <title>Expanding our view of genomic diversity in Candidatus Accumulibacter clades.</title>
        <authorList>
            <person name="Skennerton C.T."/>
            <person name="Barr J.J."/>
            <person name="Slater F.R."/>
            <person name="Bond P.L."/>
            <person name="Tyson G.W."/>
        </authorList>
    </citation>
    <scope>NUCLEOTIDE SEQUENCE [LARGE SCALE GENOMIC DNA]</scope>
    <source>
        <strain evidence="3">BA-92</strain>
    </source>
</reference>
<keyword evidence="1" id="KW-0732">Signal</keyword>
<dbReference type="Proteomes" id="UP000021816">
    <property type="component" value="Unassembled WGS sequence"/>
</dbReference>
<accession>A0A011PUB1</accession>
<sequence>MKALLAMLFVITLAGQATAGDCRLASSTCVDSAASKTISGIVVTLAQVGGCWEYQDTYTCLKPEAIDYCAALATAGCGQIGSTCSDAAFNGSCNTYTKTFQCGTDQGEPSNALRLSNSYTLLTDAPDASACSSYKQNARCRLAAHTCVDSTPCKLDASGATVCLAGVTPPEGGLNSTATCWRYQDDYSCIADDPLDYCAAIKATEGCTLVTSTCDSTAFDGSCNQYTRQYQCTNVTASTNPPTVVPLDTSYTIVSNTLDTSGCTSLAESSNCVHAAHTCTDNTPCKTINGLQVCLDTVSPLPDGAQRAGDSCWAWSEDYTCAATALSDDCQELIDRGCTQVGSDCVDRLPSGACDLNERTYSCQTSPAVQTQRTVCDQAAFCQGGNCFDTSHPADEDFGKIMATLEAAREAGVYGGDQRLFTGVTEQCRKKLFGLVNCCKKGGGGAAKSNNALMSAAIQGAYAGGQLAVNAGSKYVFDFMYPQYAGYLEAGAKAMISSEVLFTPTNFQPSFSFYGLTLSTGTMTSGLLGGPIFSIGQLGTFNFYFDPYSLAVAVALELLSDLLSCEQAEQLLAMHRDANLCAAVGSFCSARVPIIRTCIEQTQSYCCFNSRLARLINEQGRAQVGKSWGSGRHPDCSGFTPAEFERLDFSQIDLGEFIAEVTASVRVPTASSIGQNVRGTVEQRVNSYYNR</sequence>
<dbReference type="STRING" id="1454003.AW10_01826"/>
<dbReference type="EMBL" id="JEMX01000033">
    <property type="protein sequence ID" value="EXI80415.1"/>
    <property type="molecule type" value="Genomic_DNA"/>
</dbReference>
<evidence type="ECO:0000256" key="1">
    <source>
        <dbReference type="SAM" id="SignalP"/>
    </source>
</evidence>
<name>A0A011PUB1_9PROT</name>
<protein>
    <submittedName>
        <fullName evidence="2">Conjugal transfer mating pair stabilization protein TraN</fullName>
    </submittedName>
</protein>
<feature type="signal peptide" evidence="1">
    <location>
        <begin position="1"/>
        <end position="19"/>
    </location>
</feature>